<reference evidence="11" key="1">
    <citation type="journal article" date="2017" name="ACS Chem. Biol.">
        <title>Genomics-Guided Exploitation of Lipopeptide Diversity in Myxobacteria.</title>
        <authorList>
            <person name="Burgard C."/>
            <person name="Zaburannyi N."/>
            <person name="Nadmid S."/>
            <person name="Maier J."/>
            <person name="Jenke-Kodama H."/>
            <person name="Luxenburger E."/>
            <person name="Bernauer H.S."/>
            <person name="Wenzel S.C."/>
        </authorList>
    </citation>
    <scope>NUCLEOTIDE SEQUENCE</scope>
    <source>
        <strain evidence="11">Sg a15</strain>
    </source>
</reference>
<gene>
    <name evidence="11" type="primary">mchA</name>
</gene>
<dbReference type="SUPFAM" id="SSF55048">
    <property type="entry name" value="Probable ACP-binding domain of malonyl-CoA ACP transacylase"/>
    <property type="match status" value="1"/>
</dbReference>
<dbReference type="InterPro" id="IPR036736">
    <property type="entry name" value="ACP-like_sf"/>
</dbReference>
<dbReference type="InterPro" id="IPR049552">
    <property type="entry name" value="PKS_DH_N"/>
</dbReference>
<dbReference type="Pfam" id="PF08659">
    <property type="entry name" value="KR"/>
    <property type="match status" value="1"/>
</dbReference>
<keyword evidence="2" id="KW-0597">Phosphoprotein</keyword>
<dbReference type="Gene3D" id="3.30.70.3290">
    <property type="match status" value="1"/>
</dbReference>
<dbReference type="InterPro" id="IPR049900">
    <property type="entry name" value="PKS_mFAS_DH"/>
</dbReference>
<dbReference type="InterPro" id="IPR016039">
    <property type="entry name" value="Thiolase-like"/>
</dbReference>
<organism evidence="11">
    <name type="scientific">Stigmatella aurantiaca Sg a15</name>
    <dbReference type="NCBI Taxonomy" id="675526"/>
    <lineage>
        <taxon>Bacteria</taxon>
        <taxon>Pseudomonadati</taxon>
        <taxon>Myxococcota</taxon>
        <taxon>Myxococcia</taxon>
        <taxon>Myxococcales</taxon>
        <taxon>Cystobacterineae</taxon>
        <taxon>Archangiaceae</taxon>
        <taxon>Stigmatella</taxon>
    </lineage>
</organism>
<evidence type="ECO:0000259" key="9">
    <source>
        <dbReference type="PROSITE" id="PS52004"/>
    </source>
</evidence>
<dbReference type="InterPro" id="IPR016036">
    <property type="entry name" value="Malonyl_transacylase_ACP-bd"/>
</dbReference>
<dbReference type="InterPro" id="IPR014031">
    <property type="entry name" value="Ketoacyl_synth_C"/>
</dbReference>
<feature type="region of interest" description="C-terminal hotdog fold" evidence="6">
    <location>
        <begin position="1051"/>
        <end position="1198"/>
    </location>
</feature>
<dbReference type="Pfam" id="PF21089">
    <property type="entry name" value="PKS_DH_N"/>
    <property type="match status" value="1"/>
</dbReference>
<evidence type="ECO:0000256" key="7">
    <source>
        <dbReference type="SAM" id="MobiDB-lite"/>
    </source>
</evidence>
<evidence type="ECO:0000256" key="4">
    <source>
        <dbReference type="ARBA" id="ARBA00023268"/>
    </source>
</evidence>
<sequence>MTGVFYRGVVSNTVRDPIAIIGIGCRFPGGARSPRHLWDLLTEGRCAIIEVPKDRWDHRRYYDPDPDKPGKTYVRSGGFLQESIDVFDAAFFSISPREAATLDPQQRLLAEVAWEGLEDAGIPPDSLAGSQTGVYVGGFMLDSMLTHIGQMNREMIGPHTAVGSTMTVLSNRLSFMFDFRGPSISLDTACSSSLVAVHLACQDLWSGTTSLGLAGGVNVMFRPEIFVAMSKGKFLSTDGYSKSFDARADGYGRGEGAGIVVLKRLADAVRDNDPIYALIRGTGVNQDGHSESMTAPSARAQEALIRQVCASASVSPTELHAFEAHGTGTAVGDPAEMGGLGAVSKRPGVQGPWVGSLKANIGHLEAAAGVAGLIKASLCLQHRQLPPQANLQKLNPAIPFGELGLRVPQRIEALEPRNGEPLKMGVNSFGYGGTNAHCLLEQAPSGARVHAQDAHAKRTVSLQEPVLLPLSARSPEALRALARAYAGLLSNPDHAPLADICFSAATRRSHHEHRLALVATEDVAGLVARLESFATNNPAEDGASGRTLPAATARPVFVFTGMGPQWWAMGRELYERDALFRSTLDRCDAIFQRLAGWSLLAQMLADEKSSNMARTDIAQPANAFLQIGLFELWRRAGVEPAAVVGHSAGEVAAAYAAGRFTLEQAMLVIYERSRIQAKAAGLGKMLAVGLTEEGARAVMRGREDAVSIAAINGPGAVTLSGTAQVIEEIAAELEARGVFQRILKVEVPYHSPAMDALKPELRRCLASLQPSVGNLPTYSTVTGGLVEGVSYDAEYWCNNIREPTLFAKATRQLLNDGYRLFLEVGPHPVLLASIKECCAEARVEGRMFFTLKRLEPEQKTFAKALADLYVAGARISWAGLYPEGCRFTQLPSYPWQREKHWHESEEALTDRRGSNEHTLLGPRSSAPTPIWERGLNARFLPCLQDHRVRGSLVVPGATYVELALGLRRELGLSEPHMLEDVRFENALVVAGNDEPIVRTTYDEATQTVAIYSRSRDTRTNWTRHATARLRRNLLVPPQEHVQLASLAVQKAPQLDAEALYRMLSGRGLDYGPSLRGIRWLRRGETELLAEIVLPASEVTRITADESVVLDPVWLDPCFQAMVAWLPEDDQRLYLPMGCRSIRCFKRPDPREPLFCHAQIRKRVANALESDLTLIDSSGQVMAKLSGVECAALADHEEKVPRPSFYDWTYEHVFEEAKPEEAGVKGSGGWIVFADRGGLGAELGRALERAGVQDWVQVVRGEAFVRESDTRFQIRPGDSGDVGRLMEALGLARFRNIAYLFGLDATQVAGTGDVLEFLHVVMALAPGEGASIRVITRDAQRVIPGDALPSLAAAPLIGFSRVVAAELPHLRTRTIDLPQEASAAQAELIERLARELLAETQEDEVALRDTRRFVRRLKSKPLPEWEERAEGAAGPGKEEQVFELVLDGSERRPRRASRRRPGRGEIEIKVASVTLTRGFAAQGRRSATSLWPVELGGVVGAVGEDTPGFAPGQRVQALLAQETSVIGTHALVRLGRDWIRTGAAQGRLLPFLAAEYALHAYGRLQPGERLLVLGNAGGIGSAALELGRVVGAQVAIVLDPDTEQAPQGIRVFDRRSSTLTDELMEWTGGSGVDLLVNASHDPEPTITSVLGAFGRLVDAGPSSPAEGLFATAWPRGIACSRVDVAALLQQRPKEADARLQAVLGRFGELPVLPTEIWSATRAGDARRWLSERARQDGIARLTLSFTEVGPVVLAPAADELLFNANAAYLITGGFGGFGLALARWMATEGARHLVLTSRRGASTPEAKQLIQDLEAMGVRVTGAAVDVSNMEEMRALFARIDATHPPLKGVLHTAAVLDDAPLSDLGLERIQRVMVPKAGGAWVLHELTQDRPLDFFVLFSSVAALIGNPRQGNYVAANSLLDALAEHRAARGLAATSIHWGVLGEIGMAQDEAVRAYLESLGLHAMPPASVLAALKRVLRVRTPQIGIFDVNWSKLGRAAPNLGRTLRTAHLIGDAQGGAQSESERLRRHLAELSPEARQPEIERFLAERLALILQVPIERVDPQKPLSMLGVDSLLSMQVQGTIREALGIEIPALELLRGGSLVQVAGTLSAKFDGPAAAAPASAPRTEESQIERQVNNMSESEVETILRAMLEAQNGQGKATS</sequence>
<dbReference type="PROSITE" id="PS00606">
    <property type="entry name" value="KS3_1"/>
    <property type="match status" value="1"/>
</dbReference>
<feature type="active site" description="Proton donor; for dehydratase activity" evidence="6">
    <location>
        <position position="1115"/>
    </location>
</feature>
<dbReference type="Gene3D" id="1.10.1200.10">
    <property type="entry name" value="ACP-like"/>
    <property type="match status" value="1"/>
</dbReference>
<dbReference type="PROSITE" id="PS52019">
    <property type="entry name" value="PKS_MFAS_DH"/>
    <property type="match status" value="1"/>
</dbReference>
<dbReference type="SUPFAM" id="SSF51735">
    <property type="entry name" value="NAD(P)-binding Rossmann-fold domains"/>
    <property type="match status" value="3"/>
</dbReference>
<evidence type="ECO:0000256" key="2">
    <source>
        <dbReference type="ARBA" id="ARBA00022553"/>
    </source>
</evidence>
<dbReference type="InterPro" id="IPR042104">
    <property type="entry name" value="PKS_dehydratase_sf"/>
</dbReference>
<keyword evidence="1" id="KW-0596">Phosphopantetheine</keyword>
<feature type="region of interest" description="Disordered" evidence="7">
    <location>
        <begin position="904"/>
        <end position="923"/>
    </location>
</feature>
<dbReference type="InterPro" id="IPR009081">
    <property type="entry name" value="PP-bd_ACP"/>
</dbReference>
<feature type="region of interest" description="N-terminal hotdog fold" evidence="6">
    <location>
        <begin position="917"/>
        <end position="1036"/>
    </location>
</feature>
<dbReference type="Gene3D" id="3.40.50.720">
    <property type="entry name" value="NAD(P)-binding Rossmann-like Domain"/>
    <property type="match status" value="3"/>
</dbReference>
<dbReference type="GO" id="GO:0031177">
    <property type="term" value="F:phosphopantetheine binding"/>
    <property type="evidence" value="ECO:0007669"/>
    <property type="project" value="InterPro"/>
</dbReference>
<dbReference type="SMART" id="SM00829">
    <property type="entry name" value="PKS_ER"/>
    <property type="match status" value="1"/>
</dbReference>
<evidence type="ECO:0000256" key="6">
    <source>
        <dbReference type="PROSITE-ProRule" id="PRU01363"/>
    </source>
</evidence>
<dbReference type="Pfam" id="PF00698">
    <property type="entry name" value="Acyl_transf_1"/>
    <property type="match status" value="1"/>
</dbReference>
<dbReference type="FunFam" id="3.40.47.10:FF:000019">
    <property type="entry name" value="Polyketide synthase type I"/>
    <property type="match status" value="1"/>
</dbReference>
<evidence type="ECO:0000256" key="5">
    <source>
        <dbReference type="ARBA" id="ARBA00054155"/>
    </source>
</evidence>
<dbReference type="InterPro" id="IPR049551">
    <property type="entry name" value="PKS_DH_C"/>
</dbReference>
<dbReference type="Pfam" id="PF22621">
    <property type="entry name" value="CurL-like_PKS_C"/>
    <property type="match status" value="1"/>
</dbReference>
<dbReference type="GO" id="GO:0016491">
    <property type="term" value="F:oxidoreductase activity"/>
    <property type="evidence" value="ECO:0007669"/>
    <property type="project" value="InterPro"/>
</dbReference>
<dbReference type="GO" id="GO:0005886">
    <property type="term" value="C:plasma membrane"/>
    <property type="evidence" value="ECO:0007669"/>
    <property type="project" value="TreeGrafter"/>
</dbReference>
<dbReference type="SUPFAM" id="SSF47336">
    <property type="entry name" value="ACP-like"/>
    <property type="match status" value="1"/>
</dbReference>
<dbReference type="InterPro" id="IPR011032">
    <property type="entry name" value="GroES-like_sf"/>
</dbReference>
<evidence type="ECO:0000256" key="1">
    <source>
        <dbReference type="ARBA" id="ARBA00022450"/>
    </source>
</evidence>
<dbReference type="InterPro" id="IPR050091">
    <property type="entry name" value="PKS_NRPS_Biosynth_Enz"/>
</dbReference>
<dbReference type="InterPro" id="IPR014043">
    <property type="entry name" value="Acyl_transferase_dom"/>
</dbReference>
<comment type="function">
    <text evidence="5">Involved in production of the polyketide antibiotic thailandamide.</text>
</comment>
<dbReference type="SMART" id="SM00823">
    <property type="entry name" value="PKS_PP"/>
    <property type="match status" value="1"/>
</dbReference>
<dbReference type="InterPro" id="IPR057326">
    <property type="entry name" value="KR_dom"/>
</dbReference>
<evidence type="ECO:0000256" key="3">
    <source>
        <dbReference type="ARBA" id="ARBA00022679"/>
    </source>
</evidence>
<evidence type="ECO:0000313" key="11">
    <source>
        <dbReference type="EMBL" id="APZ78832.1"/>
    </source>
</evidence>
<dbReference type="InterPro" id="IPR016035">
    <property type="entry name" value="Acyl_Trfase/lysoPLipase"/>
</dbReference>
<feature type="domain" description="Carrier" evidence="8">
    <location>
        <begin position="2040"/>
        <end position="2114"/>
    </location>
</feature>
<dbReference type="CDD" id="cd00833">
    <property type="entry name" value="PKS"/>
    <property type="match status" value="1"/>
</dbReference>
<dbReference type="PROSITE" id="PS50075">
    <property type="entry name" value="CARRIER"/>
    <property type="match status" value="1"/>
</dbReference>
<dbReference type="Gene3D" id="3.40.47.10">
    <property type="match status" value="1"/>
</dbReference>
<keyword evidence="4" id="KW-0511">Multifunctional enzyme</keyword>
<dbReference type="Pfam" id="PF14765">
    <property type="entry name" value="PS-DH"/>
    <property type="match status" value="1"/>
</dbReference>
<dbReference type="GO" id="GO:0006633">
    <property type="term" value="P:fatty acid biosynthetic process"/>
    <property type="evidence" value="ECO:0007669"/>
    <property type="project" value="InterPro"/>
</dbReference>
<feature type="domain" description="PKS/mFAS DH" evidence="10">
    <location>
        <begin position="917"/>
        <end position="1198"/>
    </location>
</feature>
<dbReference type="Gene3D" id="3.10.129.110">
    <property type="entry name" value="Polyketide synthase dehydratase"/>
    <property type="match status" value="1"/>
</dbReference>
<accession>A0A1P8VQF6</accession>
<dbReference type="InterPro" id="IPR036291">
    <property type="entry name" value="NAD(P)-bd_dom_sf"/>
</dbReference>
<dbReference type="InterPro" id="IPR020807">
    <property type="entry name" value="PKS_DH"/>
</dbReference>
<dbReference type="Pfam" id="PF00550">
    <property type="entry name" value="PP-binding"/>
    <property type="match status" value="1"/>
</dbReference>
<dbReference type="GO" id="GO:0071770">
    <property type="term" value="P:DIM/DIP cell wall layer assembly"/>
    <property type="evidence" value="ECO:0007669"/>
    <property type="project" value="TreeGrafter"/>
</dbReference>
<dbReference type="GO" id="GO:0004315">
    <property type="term" value="F:3-oxoacyl-[acyl-carrier-protein] synthase activity"/>
    <property type="evidence" value="ECO:0007669"/>
    <property type="project" value="InterPro"/>
</dbReference>
<dbReference type="InterPro" id="IPR020843">
    <property type="entry name" value="ER"/>
</dbReference>
<feature type="compositionally biased region" description="Low complexity" evidence="7">
    <location>
        <begin position="2117"/>
        <end position="2126"/>
    </location>
</feature>
<dbReference type="SMART" id="SM00825">
    <property type="entry name" value="PKS_KS"/>
    <property type="match status" value="1"/>
</dbReference>
<dbReference type="PANTHER" id="PTHR43775">
    <property type="entry name" value="FATTY ACID SYNTHASE"/>
    <property type="match status" value="1"/>
</dbReference>
<dbReference type="CDD" id="cd05195">
    <property type="entry name" value="enoyl_red"/>
    <property type="match status" value="1"/>
</dbReference>
<dbReference type="SMART" id="SM00826">
    <property type="entry name" value="PKS_DH"/>
    <property type="match status" value="1"/>
</dbReference>
<protein>
    <submittedName>
        <fullName evidence="11">Polyketide synthase</fullName>
    </submittedName>
</protein>
<feature type="region of interest" description="Disordered" evidence="7">
    <location>
        <begin position="2116"/>
        <end position="2142"/>
    </location>
</feature>
<name>A0A1P8VQF6_STIAU</name>
<dbReference type="FunFam" id="3.40.366.10:FF:000002">
    <property type="entry name" value="Probable polyketide synthase 2"/>
    <property type="match status" value="1"/>
</dbReference>
<evidence type="ECO:0000259" key="10">
    <source>
        <dbReference type="PROSITE" id="PS52019"/>
    </source>
</evidence>
<dbReference type="SMART" id="SM00822">
    <property type="entry name" value="PKS_KR"/>
    <property type="match status" value="1"/>
</dbReference>
<proteinExistence type="predicted"/>
<keyword evidence="3" id="KW-0808">Transferase</keyword>
<dbReference type="GO" id="GO:0004312">
    <property type="term" value="F:fatty acid synthase activity"/>
    <property type="evidence" value="ECO:0007669"/>
    <property type="project" value="TreeGrafter"/>
</dbReference>
<dbReference type="InterPro" id="IPR020806">
    <property type="entry name" value="PKS_PP-bd"/>
</dbReference>
<dbReference type="Pfam" id="PF00109">
    <property type="entry name" value="ketoacyl-synt"/>
    <property type="match status" value="1"/>
</dbReference>
<dbReference type="InterPro" id="IPR018201">
    <property type="entry name" value="Ketoacyl_synth_AS"/>
</dbReference>
<dbReference type="Gene3D" id="3.90.180.10">
    <property type="entry name" value="Medium-chain alcohol dehydrogenases, catalytic domain"/>
    <property type="match status" value="1"/>
</dbReference>
<dbReference type="PROSITE" id="PS52004">
    <property type="entry name" value="KS3_2"/>
    <property type="match status" value="1"/>
</dbReference>
<dbReference type="CDD" id="cd08955">
    <property type="entry name" value="KR_2_FAS_SDR_x"/>
    <property type="match status" value="1"/>
</dbReference>
<dbReference type="SUPFAM" id="SSF50129">
    <property type="entry name" value="GroES-like"/>
    <property type="match status" value="1"/>
</dbReference>
<dbReference type="InterPro" id="IPR020841">
    <property type="entry name" value="PKS_Beta-ketoAc_synthase_dom"/>
</dbReference>
<dbReference type="PANTHER" id="PTHR43775:SF37">
    <property type="entry name" value="SI:DKEY-61P9.11"/>
    <property type="match status" value="1"/>
</dbReference>
<feature type="active site" description="Proton acceptor; for dehydratase activity" evidence="6">
    <location>
        <position position="946"/>
    </location>
</feature>
<dbReference type="InterPro" id="IPR014030">
    <property type="entry name" value="Ketoacyl_synth_N"/>
</dbReference>
<dbReference type="InterPro" id="IPR001227">
    <property type="entry name" value="Ac_transferase_dom_sf"/>
</dbReference>
<dbReference type="InterPro" id="IPR013968">
    <property type="entry name" value="PKS_KR"/>
</dbReference>
<dbReference type="SUPFAM" id="SSF53901">
    <property type="entry name" value="Thiolase-like"/>
    <property type="match status" value="1"/>
</dbReference>
<dbReference type="Gene3D" id="3.40.366.10">
    <property type="entry name" value="Malonyl-Coenzyme A Acyl Carrier Protein, domain 2"/>
    <property type="match status" value="1"/>
</dbReference>
<dbReference type="SMART" id="SM00827">
    <property type="entry name" value="PKS_AT"/>
    <property type="match status" value="1"/>
</dbReference>
<dbReference type="SUPFAM" id="SSF52151">
    <property type="entry name" value="FabD/lysophospholipase-like"/>
    <property type="match status" value="1"/>
</dbReference>
<evidence type="ECO:0000259" key="8">
    <source>
        <dbReference type="PROSITE" id="PS50075"/>
    </source>
</evidence>
<feature type="domain" description="Ketosynthase family 3 (KS3)" evidence="9">
    <location>
        <begin position="15"/>
        <end position="442"/>
    </location>
</feature>
<dbReference type="Pfam" id="PF02801">
    <property type="entry name" value="Ketoacyl-synt_C"/>
    <property type="match status" value="1"/>
</dbReference>
<dbReference type="EMBL" id="KX622600">
    <property type="protein sequence ID" value="APZ78832.1"/>
    <property type="molecule type" value="Genomic_DNA"/>
</dbReference>
<feature type="compositionally biased region" description="Basic and acidic residues" evidence="7">
    <location>
        <begin position="904"/>
        <end position="915"/>
    </location>
</feature>
<dbReference type="GO" id="GO:0005737">
    <property type="term" value="C:cytoplasm"/>
    <property type="evidence" value="ECO:0007669"/>
    <property type="project" value="TreeGrafter"/>
</dbReference>